<evidence type="ECO:0000256" key="12">
    <source>
        <dbReference type="ARBA" id="ARBA00023326"/>
    </source>
</evidence>
<keyword evidence="8" id="KW-0186">Copper</keyword>
<dbReference type="GO" id="GO:0008810">
    <property type="term" value="F:cellulase activity"/>
    <property type="evidence" value="ECO:0007669"/>
    <property type="project" value="UniProtKB-UniRule"/>
</dbReference>
<keyword evidence="5 16" id="KW-0732">Signal</keyword>
<evidence type="ECO:0000256" key="6">
    <source>
        <dbReference type="ARBA" id="ARBA00023001"/>
    </source>
</evidence>
<evidence type="ECO:0000313" key="19">
    <source>
        <dbReference type="Proteomes" id="UP000325902"/>
    </source>
</evidence>
<keyword evidence="3 15" id="KW-0964">Secreted</keyword>
<dbReference type="EC" id="1.14.99.56" evidence="15"/>
<dbReference type="Gene3D" id="2.70.50.70">
    <property type="match status" value="1"/>
</dbReference>
<evidence type="ECO:0000256" key="5">
    <source>
        <dbReference type="ARBA" id="ARBA00022729"/>
    </source>
</evidence>
<keyword evidence="9" id="KW-0503">Monooxygenase</keyword>
<evidence type="ECO:0000256" key="8">
    <source>
        <dbReference type="ARBA" id="ARBA00023008"/>
    </source>
</evidence>
<keyword evidence="12 15" id="KW-0624">Polysaccharide degradation</keyword>
<evidence type="ECO:0000313" key="18">
    <source>
        <dbReference type="EMBL" id="KAB2576641.1"/>
    </source>
</evidence>
<keyword evidence="7" id="KW-0560">Oxidoreductase</keyword>
<accession>A0A5N5DG60</accession>
<dbReference type="CDD" id="cd21175">
    <property type="entry name" value="LPMO_AA9"/>
    <property type="match status" value="1"/>
</dbReference>
<evidence type="ECO:0000256" key="15">
    <source>
        <dbReference type="RuleBase" id="RU368122"/>
    </source>
</evidence>
<comment type="similarity">
    <text evidence="13">Belongs to the polysaccharide monooxygenase AA9 family.</text>
</comment>
<comment type="subcellular location">
    <subcellularLocation>
        <location evidence="2 15">Secreted</location>
    </subcellularLocation>
</comment>
<dbReference type="GO" id="GO:0030245">
    <property type="term" value="P:cellulose catabolic process"/>
    <property type="evidence" value="ECO:0007669"/>
    <property type="project" value="UniProtKB-UniRule"/>
</dbReference>
<feature type="chain" id="PRO_5024996157" description="AA9 family lytic polysaccharide monooxygenase" evidence="16">
    <location>
        <begin position="17"/>
        <end position="234"/>
    </location>
</feature>
<gene>
    <name evidence="18" type="primary">eglD_1</name>
    <name evidence="18" type="ORF">DBV05_g4651</name>
</gene>
<reference evidence="18 19" key="1">
    <citation type="journal article" date="2019" name="Sci. Rep.">
        <title>A multi-omics analysis of the grapevine pathogen Lasiodiplodia theobromae reveals that temperature affects the expression of virulence- and pathogenicity-related genes.</title>
        <authorList>
            <person name="Felix C."/>
            <person name="Meneses R."/>
            <person name="Goncalves M.F.M."/>
            <person name="Tilleman L."/>
            <person name="Duarte A.S."/>
            <person name="Jorrin-Novo J.V."/>
            <person name="Van de Peer Y."/>
            <person name="Deforce D."/>
            <person name="Van Nieuwerburgh F."/>
            <person name="Esteves A.C."/>
            <person name="Alves A."/>
        </authorList>
    </citation>
    <scope>NUCLEOTIDE SEQUENCE [LARGE SCALE GENOMIC DNA]</scope>
    <source>
        <strain evidence="18 19">LA-SOL3</strain>
    </source>
</reference>
<evidence type="ECO:0000256" key="16">
    <source>
        <dbReference type="SAM" id="SignalP"/>
    </source>
</evidence>
<proteinExistence type="inferred from homology"/>
<dbReference type="PANTHER" id="PTHR33353:SF9">
    <property type="entry name" value="ENDOGLUCANASE II"/>
    <property type="match status" value="1"/>
</dbReference>
<keyword evidence="19" id="KW-1185">Reference proteome</keyword>
<dbReference type="GO" id="GO:0030248">
    <property type="term" value="F:cellulose binding"/>
    <property type="evidence" value="ECO:0007669"/>
    <property type="project" value="UniProtKB-UniRule"/>
</dbReference>
<dbReference type="GO" id="GO:0004497">
    <property type="term" value="F:monooxygenase activity"/>
    <property type="evidence" value="ECO:0007669"/>
    <property type="project" value="UniProtKB-KW"/>
</dbReference>
<dbReference type="EMBL" id="VCHE01000022">
    <property type="protein sequence ID" value="KAB2576641.1"/>
    <property type="molecule type" value="Genomic_DNA"/>
</dbReference>
<evidence type="ECO:0000256" key="1">
    <source>
        <dbReference type="ARBA" id="ARBA00001973"/>
    </source>
</evidence>
<dbReference type="OrthoDB" id="3238762at2759"/>
<dbReference type="Pfam" id="PF03443">
    <property type="entry name" value="AA9"/>
    <property type="match status" value="1"/>
</dbReference>
<feature type="domain" description="Auxiliary Activity family 9 catalytic" evidence="17">
    <location>
        <begin position="17"/>
        <end position="220"/>
    </location>
</feature>
<evidence type="ECO:0000256" key="3">
    <source>
        <dbReference type="ARBA" id="ARBA00022525"/>
    </source>
</evidence>
<keyword evidence="10 15" id="KW-1015">Disulfide bond</keyword>
<organism evidence="18 19">
    <name type="scientific">Lasiodiplodia theobromae</name>
    <dbReference type="NCBI Taxonomy" id="45133"/>
    <lineage>
        <taxon>Eukaryota</taxon>
        <taxon>Fungi</taxon>
        <taxon>Dikarya</taxon>
        <taxon>Ascomycota</taxon>
        <taxon>Pezizomycotina</taxon>
        <taxon>Dothideomycetes</taxon>
        <taxon>Dothideomycetes incertae sedis</taxon>
        <taxon>Botryosphaeriales</taxon>
        <taxon>Botryosphaeriaceae</taxon>
        <taxon>Lasiodiplodia</taxon>
    </lineage>
</organism>
<comment type="function">
    <text evidence="15">Lytic polysaccharide monooxygenase (LMPO) that depolymerizes crystalline and amorphous polysaccharides via the oxidation of scissile alpha- or beta-(1-4)-glycosidic bonds, yielding C1 and/or C4 oxidation products. Catalysis by LPMOs requires the reduction of the active-site copper from Cu(II) to Cu(I) by a reducing agent and H(2)O(2) or O(2) as a cosubstrate.</text>
</comment>
<evidence type="ECO:0000256" key="4">
    <source>
        <dbReference type="ARBA" id="ARBA00022723"/>
    </source>
</evidence>
<feature type="signal peptide" evidence="16">
    <location>
        <begin position="1"/>
        <end position="16"/>
    </location>
</feature>
<evidence type="ECO:0000256" key="10">
    <source>
        <dbReference type="ARBA" id="ARBA00023157"/>
    </source>
</evidence>
<dbReference type="GO" id="GO:0005576">
    <property type="term" value="C:extracellular region"/>
    <property type="evidence" value="ECO:0007669"/>
    <property type="project" value="UniProtKB-SubCell"/>
</dbReference>
<name>A0A5N5DG60_9PEZI</name>
<evidence type="ECO:0000259" key="17">
    <source>
        <dbReference type="Pfam" id="PF03443"/>
    </source>
</evidence>
<evidence type="ECO:0000256" key="14">
    <source>
        <dbReference type="ARBA" id="ARBA00045077"/>
    </source>
</evidence>
<evidence type="ECO:0000256" key="11">
    <source>
        <dbReference type="ARBA" id="ARBA00023277"/>
    </source>
</evidence>
<dbReference type="AlphaFoldDB" id="A0A5N5DG60"/>
<dbReference type="GO" id="GO:0046872">
    <property type="term" value="F:metal ion binding"/>
    <property type="evidence" value="ECO:0007669"/>
    <property type="project" value="UniProtKB-KW"/>
</dbReference>
<dbReference type="Proteomes" id="UP000325902">
    <property type="component" value="Unassembled WGS sequence"/>
</dbReference>
<dbReference type="InterPro" id="IPR049892">
    <property type="entry name" value="AA9"/>
</dbReference>
<evidence type="ECO:0000256" key="13">
    <source>
        <dbReference type="ARBA" id="ARBA00044502"/>
    </source>
</evidence>
<dbReference type="InterPro" id="IPR005103">
    <property type="entry name" value="AA9_LPMO"/>
</dbReference>
<keyword evidence="11 15" id="KW-0119">Carbohydrate metabolism</keyword>
<evidence type="ECO:0000256" key="2">
    <source>
        <dbReference type="ARBA" id="ARBA00004613"/>
    </source>
</evidence>
<dbReference type="PANTHER" id="PTHR33353">
    <property type="entry name" value="PUTATIVE (AFU_ORTHOLOGUE AFUA_1G12560)-RELATED"/>
    <property type="match status" value="1"/>
</dbReference>
<comment type="cofactor">
    <cofactor evidence="1">
        <name>Cu(2+)</name>
        <dbReference type="ChEBI" id="CHEBI:29036"/>
    </cofactor>
</comment>
<evidence type="ECO:0000256" key="9">
    <source>
        <dbReference type="ARBA" id="ARBA00023033"/>
    </source>
</evidence>
<comment type="caution">
    <text evidence="18">The sequence shown here is derived from an EMBL/GenBank/DDBJ whole genome shotgun (WGS) entry which is preliminary data.</text>
</comment>
<comment type="domain">
    <text evidence="15">Has a modular structure: an endo-beta-1,4-glucanase catalytic module at the N-terminus, a linker rich in serines and threonines, and a C-terminal carbohydrate-binding module (CBM).</text>
</comment>
<protein>
    <recommendedName>
        <fullName evidence="15">AA9 family lytic polysaccharide monooxygenase</fullName>
        <ecNumber evidence="15">1.14.99.56</ecNumber>
    </recommendedName>
    <alternativeName>
        <fullName evidence="15">Endo-beta-1,4-glucanase</fullName>
    </alternativeName>
    <alternativeName>
        <fullName evidence="15">Glycosyl hydrolase 61 family protein</fullName>
    </alternativeName>
</protein>
<comment type="catalytic activity">
    <reaction evidence="14 15">
        <text>[(1-&gt;4)-beta-D-glucosyl]n+m + reduced acceptor + O2 = 4-dehydro-beta-D-glucosyl-[(1-&gt;4)-beta-D-glucosyl]n-1 + [(1-&gt;4)-beta-D-glucosyl]m + acceptor + H2O.</text>
        <dbReference type="EC" id="1.14.99.56"/>
    </reaction>
</comment>
<sequence>MKGLFAILATASVVSAHATWQELWVGTEDKEGTCIRLPQSNSPVTDVTSNDIRCNASPSAASTTCSVAAGGSLTVEMHQQPNDRSCDNEAIGGNHFGPVMIYMSKVDDAATADGSGDWFKVAQDTYNGTEASWGTEILNANCGKRAFTVPKSLPSGDYLVRAEALALHSAGSEGGAQFYMSCYQVTVTGGGSATPSPTVKFPGAYSADDAGILINIYQTPLTYEAPGPAVWSGN</sequence>
<keyword evidence="4" id="KW-0479">Metal-binding</keyword>
<keyword evidence="6 15" id="KW-0136">Cellulose degradation</keyword>
<evidence type="ECO:0000256" key="7">
    <source>
        <dbReference type="ARBA" id="ARBA00023002"/>
    </source>
</evidence>